<dbReference type="EMBL" id="BSTX01000005">
    <property type="protein sequence ID" value="GLZ81357.1"/>
    <property type="molecule type" value="Genomic_DNA"/>
</dbReference>
<organism evidence="2 3">
    <name type="scientific">Actinorhabdospora filicis</name>
    <dbReference type="NCBI Taxonomy" id="1785913"/>
    <lineage>
        <taxon>Bacteria</taxon>
        <taxon>Bacillati</taxon>
        <taxon>Actinomycetota</taxon>
        <taxon>Actinomycetes</taxon>
        <taxon>Micromonosporales</taxon>
        <taxon>Micromonosporaceae</taxon>
        <taxon>Actinorhabdospora</taxon>
    </lineage>
</organism>
<comment type="caution">
    <text evidence="2">The sequence shown here is derived from an EMBL/GenBank/DDBJ whole genome shotgun (WGS) entry which is preliminary data.</text>
</comment>
<dbReference type="AlphaFoldDB" id="A0A9W6SSA4"/>
<dbReference type="InterPro" id="IPR009003">
    <property type="entry name" value="Peptidase_S1_PA"/>
</dbReference>
<name>A0A9W6SSA4_9ACTN</name>
<reference evidence="2" key="1">
    <citation type="submission" date="2023-03" db="EMBL/GenBank/DDBJ databases">
        <title>Actinorhabdospora filicis NBRC 111898.</title>
        <authorList>
            <person name="Ichikawa N."/>
            <person name="Sato H."/>
            <person name="Tonouchi N."/>
        </authorList>
    </citation>
    <scope>NUCLEOTIDE SEQUENCE</scope>
    <source>
        <strain evidence="2">NBRC 111898</strain>
    </source>
</reference>
<accession>A0A9W6SSA4</accession>
<sequence>MVPEKRVCRVSGGARGTGLLVARDLVLTASHCVPSKEVRTSFGAGRVVWRARKPDAALIRLDAPVDVPGPLRWGRVVGGAPLVAHAIGFPRVSHPRAHHLEARLRPDFSLAPLTAPPQEDSWRGFSGAALFAEGLLVGVVTHTPEDWENRELLALPVATLMRDPSFARYVGAPRLREVELERLQVPDVIARSPAMLLRADVEATTFQPGRERVLAELDAWSGGPKRQDALLVTGPGGQGKSRLGLEFGHRMRAKGWAVLHLRDDTPDLVALTSVTTPLLVVVDYAERRDLARLAEALPEQEPVRVLMLARHDDGWREHLGPHASLLSAAGQIALPELFTEPPDVRGLTGEYTRGLRSLGLDPRGEVTPPREARTALGVHMHVLAGLLDDGDEPAQGRILDHEARYWAATAVRHGLDLSPGTMRTAVAVASSIPADTREDALSALALVPGVRDLPEDARLRAAGWLRGLYPGGERWWGALQPDRLAEWLYAERRRAEPEVMREAFRLAVRLGGVLDRLGLTLDLAEAEAIGAGDAIAALRDLAAEADLENSGGVLTYLDSLLMGAGHYADAVRVRQQLTEIGRATADNDTNRWRLIRDLVALAALADPDAAERAAFQTGGRSPYLRATIFRRYLPYDYRKHTEGVTDPVTPERRALAAPALVEALTLAAAMYDGEPTHHGWLGALHFWIMDAGETADVIAAHRVLAEAHRRLEDDPEQARYLTNILAGLGASLANAGRFEESLAAFTEAVERYRRPGAPDQELRRRAEKDLGRVQQILKHDTR</sequence>
<evidence type="ECO:0000313" key="3">
    <source>
        <dbReference type="Proteomes" id="UP001165079"/>
    </source>
</evidence>
<evidence type="ECO:0000259" key="1">
    <source>
        <dbReference type="Pfam" id="PF25199"/>
    </source>
</evidence>
<keyword evidence="3" id="KW-1185">Reference proteome</keyword>
<dbReference type="InterPro" id="IPR011990">
    <property type="entry name" value="TPR-like_helical_dom_sf"/>
</dbReference>
<feature type="domain" description="Novel STAND NTPase 5" evidence="1">
    <location>
        <begin position="224"/>
        <end position="316"/>
    </location>
</feature>
<dbReference type="Proteomes" id="UP001165079">
    <property type="component" value="Unassembled WGS sequence"/>
</dbReference>
<dbReference type="SUPFAM" id="SSF50494">
    <property type="entry name" value="Trypsin-like serine proteases"/>
    <property type="match status" value="1"/>
</dbReference>
<gene>
    <name evidence="2" type="ORF">Afil01_61640</name>
</gene>
<protein>
    <recommendedName>
        <fullName evidence="1">Novel STAND NTPase 5 domain-containing protein</fullName>
    </recommendedName>
</protein>
<dbReference type="Pfam" id="PF25199">
    <property type="entry name" value="nSTAND_NTPase5"/>
    <property type="match status" value="1"/>
</dbReference>
<proteinExistence type="predicted"/>
<evidence type="ECO:0000313" key="2">
    <source>
        <dbReference type="EMBL" id="GLZ81357.1"/>
    </source>
</evidence>
<dbReference type="Gene3D" id="1.25.40.10">
    <property type="entry name" value="Tetratricopeptide repeat domain"/>
    <property type="match status" value="1"/>
</dbReference>
<dbReference type="InterPro" id="IPR057574">
    <property type="entry name" value="nSTAND_NTPase5_dom"/>
</dbReference>